<organism evidence="1 2">
    <name type="scientific">Hibiscus sabdariffa</name>
    <name type="common">roselle</name>
    <dbReference type="NCBI Taxonomy" id="183260"/>
    <lineage>
        <taxon>Eukaryota</taxon>
        <taxon>Viridiplantae</taxon>
        <taxon>Streptophyta</taxon>
        <taxon>Embryophyta</taxon>
        <taxon>Tracheophyta</taxon>
        <taxon>Spermatophyta</taxon>
        <taxon>Magnoliopsida</taxon>
        <taxon>eudicotyledons</taxon>
        <taxon>Gunneridae</taxon>
        <taxon>Pentapetalae</taxon>
        <taxon>rosids</taxon>
        <taxon>malvids</taxon>
        <taxon>Malvales</taxon>
        <taxon>Malvaceae</taxon>
        <taxon>Malvoideae</taxon>
        <taxon>Hibiscus</taxon>
    </lineage>
</organism>
<protein>
    <submittedName>
        <fullName evidence="1">Uncharacterized protein</fullName>
    </submittedName>
</protein>
<comment type="caution">
    <text evidence="1">The sequence shown here is derived from an EMBL/GenBank/DDBJ whole genome shotgun (WGS) entry which is preliminary data.</text>
</comment>
<accession>A0ABR2P7S2</accession>
<proteinExistence type="predicted"/>
<gene>
    <name evidence="1" type="ORF">V6N11_047726</name>
</gene>
<reference evidence="1 2" key="1">
    <citation type="journal article" date="2024" name="G3 (Bethesda)">
        <title>Genome assembly of Hibiscus sabdariffa L. provides insights into metabolisms of medicinal natural products.</title>
        <authorList>
            <person name="Kim T."/>
        </authorList>
    </citation>
    <scope>NUCLEOTIDE SEQUENCE [LARGE SCALE GENOMIC DNA]</scope>
    <source>
        <strain evidence="1">TK-2024</strain>
        <tissue evidence="1">Old leaves</tissue>
    </source>
</reference>
<sequence>MLRSPTTVMAETGVHGAGDAIGAAAVARRLLGPRRPAALSFLGCGPVTKVLDLLELVYWVDADRFTNWVDVDGSDGSDDPHGSAEAA</sequence>
<keyword evidence="2" id="KW-1185">Reference proteome</keyword>
<evidence type="ECO:0000313" key="1">
    <source>
        <dbReference type="EMBL" id="KAK8984505.1"/>
    </source>
</evidence>
<dbReference type="EMBL" id="JBBPBN010000077">
    <property type="protein sequence ID" value="KAK8984505.1"/>
    <property type="molecule type" value="Genomic_DNA"/>
</dbReference>
<name>A0ABR2P7S2_9ROSI</name>
<evidence type="ECO:0000313" key="2">
    <source>
        <dbReference type="Proteomes" id="UP001396334"/>
    </source>
</evidence>
<dbReference type="Proteomes" id="UP001396334">
    <property type="component" value="Unassembled WGS sequence"/>
</dbReference>